<organism evidence="1 2">
    <name type="scientific">Martelella alba</name>
    <dbReference type="NCBI Taxonomy" id="2590451"/>
    <lineage>
        <taxon>Bacteria</taxon>
        <taxon>Pseudomonadati</taxon>
        <taxon>Pseudomonadota</taxon>
        <taxon>Alphaproteobacteria</taxon>
        <taxon>Hyphomicrobiales</taxon>
        <taxon>Aurantimonadaceae</taxon>
        <taxon>Martelella</taxon>
    </lineage>
</organism>
<dbReference type="OrthoDB" id="8480222at2"/>
<accession>A0A506UIV0</accession>
<gene>
    <name evidence="1" type="ORF">FJU08_01295</name>
</gene>
<comment type="caution">
    <text evidence="1">The sequence shown here is derived from an EMBL/GenBank/DDBJ whole genome shotgun (WGS) entry which is preliminary data.</text>
</comment>
<sequence>MVRAAVTALKAIRIAVAASPLLSRRQQVVETYLLVTVCNVTGATAASALGCTKQNVSKHQRTVERLRENTAFDQALSEIETAMLGE</sequence>
<reference evidence="1 2" key="1">
    <citation type="submission" date="2019-06" db="EMBL/GenBank/DDBJ databases">
        <authorList>
            <person name="Li M."/>
        </authorList>
    </citation>
    <scope>NUCLEOTIDE SEQUENCE [LARGE SCALE GENOMIC DNA]</scope>
    <source>
        <strain evidence="1 2">BGMRC2036</strain>
    </source>
</reference>
<keyword evidence="2" id="KW-1185">Reference proteome</keyword>
<name>A0A506UIV0_9HYPH</name>
<evidence type="ECO:0000313" key="2">
    <source>
        <dbReference type="Proteomes" id="UP000318801"/>
    </source>
</evidence>
<dbReference type="RefSeq" id="WP_141147166.1">
    <property type="nucleotide sequence ID" value="NZ_VHLG01000001.1"/>
</dbReference>
<dbReference type="AlphaFoldDB" id="A0A506UIV0"/>
<proteinExistence type="predicted"/>
<dbReference type="EMBL" id="VHLG01000001">
    <property type="protein sequence ID" value="TPW33228.1"/>
    <property type="molecule type" value="Genomic_DNA"/>
</dbReference>
<evidence type="ECO:0000313" key="1">
    <source>
        <dbReference type="EMBL" id="TPW33228.1"/>
    </source>
</evidence>
<dbReference type="Proteomes" id="UP000318801">
    <property type="component" value="Unassembled WGS sequence"/>
</dbReference>
<protein>
    <submittedName>
        <fullName evidence="1">Uncharacterized protein</fullName>
    </submittedName>
</protein>